<evidence type="ECO:0000256" key="5">
    <source>
        <dbReference type="SAM" id="Phobius"/>
    </source>
</evidence>
<dbReference type="InterPro" id="IPR040193">
    <property type="entry name" value="EFHC1/EFHC2/EFHB"/>
</dbReference>
<dbReference type="GeneTree" id="ENSGT00530000063528"/>
<comment type="subcellular location">
    <subcellularLocation>
        <location evidence="1">Cytoplasm</location>
        <location evidence="1">Cytoskeleton</location>
    </subcellularLocation>
</comment>
<reference evidence="6" key="5">
    <citation type="submission" date="2025-09" db="UniProtKB">
        <authorList>
            <consortium name="Ensembl"/>
        </authorList>
    </citation>
    <scope>IDENTIFICATION</scope>
</reference>
<evidence type="ECO:0000256" key="3">
    <source>
        <dbReference type="ARBA" id="ARBA00022737"/>
    </source>
</evidence>
<name>A0A4W3JTI8_CALMI</name>
<dbReference type="Ensembl" id="ENSCMIT00000046733.1">
    <property type="protein sequence ID" value="ENSCMIP00000046077.1"/>
    <property type="gene ID" value="ENSCMIG00000018977.1"/>
</dbReference>
<sequence length="216" mass="24950">YIQSEVFTAYSFYCILFLLHTLFILFQPITPAVVKKFTSSSHPKPGAIRVFYGKANDPVVPLGLSHGIISEISDNVKTLVNPPIRTWVQQNILNEHERLYSTNQRAPLGKSYDQASRLPKGVDVYKTTFGKKLLRDITARELVNPQKSWAQVDKEAQEGHPLYVLTHNDYKPEEQVDRKYSWTRCNKYSTFGIQTPHFNDGRNIKKPLNWLQEEQL</sequence>
<dbReference type="PANTHER" id="PTHR12086:SF12">
    <property type="entry name" value="EF-HAND DOMAIN-CONTAINING FAMILY MEMBER B"/>
    <property type="match status" value="1"/>
</dbReference>
<evidence type="ECO:0000256" key="4">
    <source>
        <dbReference type="ARBA" id="ARBA00023212"/>
    </source>
</evidence>
<keyword evidence="4" id="KW-0206">Cytoskeleton</keyword>
<dbReference type="STRING" id="7868.ENSCMIP00000046077"/>
<dbReference type="OMA" id="TASECIH"/>
<feature type="transmembrane region" description="Helical" evidence="5">
    <location>
        <begin position="6"/>
        <end position="26"/>
    </location>
</feature>
<keyword evidence="5" id="KW-1133">Transmembrane helix</keyword>
<reference evidence="7" key="1">
    <citation type="journal article" date="2006" name="Science">
        <title>Ancient noncoding elements conserved in the human genome.</title>
        <authorList>
            <person name="Venkatesh B."/>
            <person name="Kirkness E.F."/>
            <person name="Loh Y.H."/>
            <person name="Halpern A.L."/>
            <person name="Lee A.P."/>
            <person name="Johnson J."/>
            <person name="Dandona N."/>
            <person name="Viswanathan L.D."/>
            <person name="Tay A."/>
            <person name="Venter J.C."/>
            <person name="Strausberg R.L."/>
            <person name="Brenner S."/>
        </authorList>
    </citation>
    <scope>NUCLEOTIDE SEQUENCE [LARGE SCALE GENOMIC DNA]</scope>
</reference>
<evidence type="ECO:0000256" key="2">
    <source>
        <dbReference type="ARBA" id="ARBA00022490"/>
    </source>
</evidence>
<dbReference type="InParanoid" id="A0A4W3JTI8"/>
<evidence type="ECO:0000313" key="7">
    <source>
        <dbReference type="Proteomes" id="UP000314986"/>
    </source>
</evidence>
<dbReference type="AlphaFoldDB" id="A0A4W3JTI8"/>
<accession>A0A4W3JTI8</accession>
<keyword evidence="2" id="KW-0963">Cytoplasm</keyword>
<keyword evidence="5" id="KW-0812">Transmembrane</keyword>
<dbReference type="Proteomes" id="UP000314986">
    <property type="component" value="Unassembled WGS sequence"/>
</dbReference>
<dbReference type="GO" id="GO:0005856">
    <property type="term" value="C:cytoskeleton"/>
    <property type="evidence" value="ECO:0007669"/>
    <property type="project" value="UniProtKB-SubCell"/>
</dbReference>
<keyword evidence="7" id="KW-1185">Reference proteome</keyword>
<keyword evidence="5" id="KW-0472">Membrane</keyword>
<evidence type="ECO:0000313" key="6">
    <source>
        <dbReference type="Ensembl" id="ENSCMIP00000046077.1"/>
    </source>
</evidence>
<reference evidence="6" key="4">
    <citation type="submission" date="2025-08" db="UniProtKB">
        <authorList>
            <consortium name="Ensembl"/>
        </authorList>
    </citation>
    <scope>IDENTIFICATION</scope>
</reference>
<reference evidence="7" key="3">
    <citation type="journal article" date="2014" name="Nature">
        <title>Elephant shark genome provides unique insights into gnathostome evolution.</title>
        <authorList>
            <consortium name="International Elephant Shark Genome Sequencing Consortium"/>
            <person name="Venkatesh B."/>
            <person name="Lee A.P."/>
            <person name="Ravi V."/>
            <person name="Maurya A.K."/>
            <person name="Lian M.M."/>
            <person name="Swann J.B."/>
            <person name="Ohta Y."/>
            <person name="Flajnik M.F."/>
            <person name="Sutoh Y."/>
            <person name="Kasahara M."/>
            <person name="Hoon S."/>
            <person name="Gangu V."/>
            <person name="Roy S.W."/>
            <person name="Irimia M."/>
            <person name="Korzh V."/>
            <person name="Kondrychyn I."/>
            <person name="Lim Z.W."/>
            <person name="Tay B.H."/>
            <person name="Tohari S."/>
            <person name="Kong K.W."/>
            <person name="Ho S."/>
            <person name="Lorente-Galdos B."/>
            <person name="Quilez J."/>
            <person name="Marques-Bonet T."/>
            <person name="Raney B.J."/>
            <person name="Ingham P.W."/>
            <person name="Tay A."/>
            <person name="Hillier L.W."/>
            <person name="Minx P."/>
            <person name="Boehm T."/>
            <person name="Wilson R.K."/>
            <person name="Brenner S."/>
            <person name="Warren W.C."/>
        </authorList>
    </citation>
    <scope>NUCLEOTIDE SEQUENCE [LARGE SCALE GENOMIC DNA]</scope>
</reference>
<reference evidence="7" key="2">
    <citation type="journal article" date="2007" name="PLoS Biol.">
        <title>Survey sequencing and comparative analysis of the elephant shark (Callorhinchus milii) genome.</title>
        <authorList>
            <person name="Venkatesh B."/>
            <person name="Kirkness E.F."/>
            <person name="Loh Y.H."/>
            <person name="Halpern A.L."/>
            <person name="Lee A.P."/>
            <person name="Johnson J."/>
            <person name="Dandona N."/>
            <person name="Viswanathan L.D."/>
            <person name="Tay A."/>
            <person name="Venter J.C."/>
            <person name="Strausberg R.L."/>
            <person name="Brenner S."/>
        </authorList>
    </citation>
    <scope>NUCLEOTIDE SEQUENCE [LARGE SCALE GENOMIC DNA]</scope>
</reference>
<organism evidence="6 7">
    <name type="scientific">Callorhinchus milii</name>
    <name type="common">Ghost shark</name>
    <dbReference type="NCBI Taxonomy" id="7868"/>
    <lineage>
        <taxon>Eukaryota</taxon>
        <taxon>Metazoa</taxon>
        <taxon>Chordata</taxon>
        <taxon>Craniata</taxon>
        <taxon>Vertebrata</taxon>
        <taxon>Chondrichthyes</taxon>
        <taxon>Holocephali</taxon>
        <taxon>Chimaeriformes</taxon>
        <taxon>Callorhinchidae</taxon>
        <taxon>Callorhinchus</taxon>
    </lineage>
</organism>
<dbReference type="PANTHER" id="PTHR12086">
    <property type="entry name" value="EF-HAND DOMAIN C-TERMINAL CONTAINING PROTEIN"/>
    <property type="match status" value="1"/>
</dbReference>
<proteinExistence type="predicted"/>
<evidence type="ECO:0000256" key="1">
    <source>
        <dbReference type="ARBA" id="ARBA00004245"/>
    </source>
</evidence>
<protein>
    <submittedName>
        <fullName evidence="6">Uncharacterized protein</fullName>
    </submittedName>
</protein>
<keyword evidence="3" id="KW-0677">Repeat</keyword>